<organism evidence="20 21">
    <name type="scientific">Candidatus Thermofonsia Clade 3 bacterium</name>
    <dbReference type="NCBI Taxonomy" id="2364212"/>
    <lineage>
        <taxon>Bacteria</taxon>
        <taxon>Bacillati</taxon>
        <taxon>Chloroflexota</taxon>
        <taxon>Candidatus Thermofontia</taxon>
        <taxon>Candidatus Thermofonsia Clade 3</taxon>
    </lineage>
</organism>
<evidence type="ECO:0000256" key="7">
    <source>
        <dbReference type="ARBA" id="ARBA00022697"/>
    </source>
</evidence>
<evidence type="ECO:0000256" key="9">
    <source>
        <dbReference type="ARBA" id="ARBA00023002"/>
    </source>
</evidence>
<dbReference type="GO" id="GO:0009086">
    <property type="term" value="P:methionine biosynthetic process"/>
    <property type="evidence" value="ECO:0007669"/>
    <property type="project" value="UniProtKB-KW"/>
</dbReference>
<dbReference type="GO" id="GO:0050661">
    <property type="term" value="F:NADP binding"/>
    <property type="evidence" value="ECO:0007669"/>
    <property type="project" value="InterPro"/>
</dbReference>
<evidence type="ECO:0000256" key="15">
    <source>
        <dbReference type="PIRSR" id="PIRSR036497-2"/>
    </source>
</evidence>
<reference evidence="20 21" key="1">
    <citation type="submission" date="2017-11" db="EMBL/GenBank/DDBJ databases">
        <title>Evolution of Phototrophy in the Chloroflexi Phylum Driven by Horizontal Gene Transfer.</title>
        <authorList>
            <person name="Ward L.M."/>
            <person name="Hemp J."/>
            <person name="Shih P.M."/>
            <person name="Mcglynn S.E."/>
            <person name="Fischer W."/>
        </authorList>
    </citation>
    <scope>NUCLEOTIDE SEQUENCE [LARGE SCALE GENOMIC DNA]</scope>
    <source>
        <strain evidence="20">JP3_7</strain>
    </source>
</reference>
<keyword evidence="8 13" id="KW-0521">NADP</keyword>
<evidence type="ECO:0000256" key="11">
    <source>
        <dbReference type="ARBA" id="ARBA00048841"/>
    </source>
</evidence>
<accession>A0A2M8QEU9</accession>
<comment type="similarity">
    <text evidence="4 13 17">Belongs to the homoserine dehydrogenase family.</text>
</comment>
<dbReference type="Gene3D" id="3.30.360.10">
    <property type="entry name" value="Dihydrodipicolinate Reductase, domain 2"/>
    <property type="match status" value="1"/>
</dbReference>
<evidence type="ECO:0000256" key="14">
    <source>
        <dbReference type="PIRSR" id="PIRSR036497-1"/>
    </source>
</evidence>
<keyword evidence="6 13" id="KW-0028">Amino-acid biosynthesis</keyword>
<dbReference type="InterPro" id="IPR011147">
    <property type="entry name" value="Bifunc_Aspkin/hSer_DH"/>
</dbReference>
<name>A0A2M8QEU9_9CHLR</name>
<feature type="active site" description="Proton donor" evidence="14">
    <location>
        <position position="290"/>
    </location>
</feature>
<dbReference type="GO" id="GO:0009090">
    <property type="term" value="P:homoserine biosynthetic process"/>
    <property type="evidence" value="ECO:0007669"/>
    <property type="project" value="UniProtKB-ARBA"/>
</dbReference>
<dbReference type="Proteomes" id="UP000230790">
    <property type="component" value="Unassembled WGS sequence"/>
</dbReference>
<evidence type="ECO:0000256" key="1">
    <source>
        <dbReference type="ARBA" id="ARBA00001920"/>
    </source>
</evidence>
<dbReference type="GO" id="GO:0009089">
    <property type="term" value="P:lysine biosynthetic process via diaminopimelate"/>
    <property type="evidence" value="ECO:0007669"/>
    <property type="project" value="UniProtKB-ARBA"/>
</dbReference>
<comment type="pathway">
    <text evidence="3 16">Amino-acid biosynthesis; L-methionine biosynthesis via de novo pathway; L-homoserine from L-aspartate: step 3/3.</text>
</comment>
<evidence type="ECO:0000256" key="5">
    <source>
        <dbReference type="ARBA" id="ARBA00013213"/>
    </source>
</evidence>
<dbReference type="FunFam" id="3.30.360.10:FF:000006">
    <property type="entry name" value="Bifunctional aspartokinase/homoserine dehydrogenase"/>
    <property type="match status" value="1"/>
</dbReference>
<keyword evidence="10 13" id="KW-0486">Methionine biosynthesis</keyword>
<evidence type="ECO:0000256" key="13">
    <source>
        <dbReference type="PIRNR" id="PIRNR036497"/>
    </source>
</evidence>
<dbReference type="AlphaFoldDB" id="A0A2M8QEU9"/>
<evidence type="ECO:0000256" key="2">
    <source>
        <dbReference type="ARBA" id="ARBA00005056"/>
    </source>
</evidence>
<dbReference type="InterPro" id="IPR036291">
    <property type="entry name" value="NAD(P)-bd_dom_sf"/>
</dbReference>
<evidence type="ECO:0000256" key="17">
    <source>
        <dbReference type="RuleBase" id="RU004171"/>
    </source>
</evidence>
<feature type="binding site" evidence="15">
    <location>
        <begin position="84"/>
        <end position="89"/>
    </location>
    <ligand>
        <name>NADP(+)</name>
        <dbReference type="ChEBI" id="CHEBI:58349"/>
    </ligand>
</feature>
<evidence type="ECO:0000256" key="16">
    <source>
        <dbReference type="RuleBase" id="RU000579"/>
    </source>
</evidence>
<feature type="domain" description="Aspartate/homoserine dehydrogenase NAD-binding" evidence="19">
    <location>
        <begin position="84"/>
        <end position="214"/>
    </location>
</feature>
<evidence type="ECO:0000256" key="8">
    <source>
        <dbReference type="ARBA" id="ARBA00022857"/>
    </source>
</evidence>
<dbReference type="PANTHER" id="PTHR43070">
    <property type="match status" value="1"/>
</dbReference>
<comment type="cofactor">
    <cofactor evidence="1">
        <name>a metal cation</name>
        <dbReference type="ChEBI" id="CHEBI:25213"/>
    </cofactor>
</comment>
<evidence type="ECO:0000256" key="6">
    <source>
        <dbReference type="ARBA" id="ARBA00022605"/>
    </source>
</evidence>
<evidence type="ECO:0000256" key="12">
    <source>
        <dbReference type="ARBA" id="ARBA00049031"/>
    </source>
</evidence>
<dbReference type="UniPathway" id="UPA00050">
    <property type="reaction ID" value="UER00063"/>
</dbReference>
<proteinExistence type="inferred from homology"/>
<dbReference type="UniPathway" id="UPA00051">
    <property type="reaction ID" value="UER00465"/>
</dbReference>
<dbReference type="InterPro" id="IPR019811">
    <property type="entry name" value="HDH_CS"/>
</dbReference>
<dbReference type="PROSITE" id="PS01042">
    <property type="entry name" value="HOMOSER_DHGENASE"/>
    <property type="match status" value="1"/>
</dbReference>
<sequence>MKMVNAARMTCELAARRQRSGALRRDALAQEEMAAGASPRHTNRRSCVVMTIGGRHRSLVVALLLYSRWCAMSDLYPQPVFLLGFGGVGRALARQILAARARHAQRNRLRFVIVGVADSASSIVAPSGLSDAAIHDLLERKGRGERLADDAPPPPPDSLPAHTIVVDTTATAATVPWLMQAKARGMGVVLANKLPLAGDLSWWDAIADARARWETTCGAALPVISTLNTLLDSGDDILRIEGALSGTLGFLSSQLEAGVPFGQAVRDAKAKGYTEPDPRQDLGGLDAARKALILARMLGYRLEMRDVAVESLYPPEMDALSVDEFLREADALDAPMKRRAAELTAGGRKLRYAAEIADGKLRVGLVGAAPESKLGSIRSSDSLVVFHTRYFSDNPLAVSGRGAGQEVTASGVLGDLVGLSRAMRP</sequence>
<evidence type="ECO:0000313" key="21">
    <source>
        <dbReference type="Proteomes" id="UP000230790"/>
    </source>
</evidence>
<keyword evidence="9 13" id="KW-0560">Oxidoreductase</keyword>
<keyword evidence="7 13" id="KW-0791">Threonine biosynthesis</keyword>
<evidence type="ECO:0000256" key="10">
    <source>
        <dbReference type="ARBA" id="ARBA00023167"/>
    </source>
</evidence>
<protein>
    <recommendedName>
        <fullName evidence="5 13">Homoserine dehydrogenase</fullName>
        <shortName evidence="13">HDH</shortName>
        <ecNumber evidence="5 13">1.1.1.3</ecNumber>
    </recommendedName>
</protein>
<dbReference type="GO" id="GO:0009088">
    <property type="term" value="P:threonine biosynthetic process"/>
    <property type="evidence" value="ECO:0007669"/>
    <property type="project" value="UniProtKB-UniPathway"/>
</dbReference>
<feature type="binding site" evidence="15">
    <location>
        <position position="169"/>
    </location>
    <ligand>
        <name>NADPH</name>
        <dbReference type="ChEBI" id="CHEBI:57783"/>
    </ligand>
</feature>
<dbReference type="EMBL" id="PGTN01000017">
    <property type="protein sequence ID" value="PJF48330.1"/>
    <property type="molecule type" value="Genomic_DNA"/>
</dbReference>
<evidence type="ECO:0000259" key="18">
    <source>
        <dbReference type="Pfam" id="PF00742"/>
    </source>
</evidence>
<comment type="catalytic activity">
    <reaction evidence="11">
        <text>L-homoserine + NADP(+) = L-aspartate 4-semialdehyde + NADPH + H(+)</text>
        <dbReference type="Rhea" id="RHEA:15761"/>
        <dbReference type="ChEBI" id="CHEBI:15378"/>
        <dbReference type="ChEBI" id="CHEBI:57476"/>
        <dbReference type="ChEBI" id="CHEBI:57783"/>
        <dbReference type="ChEBI" id="CHEBI:58349"/>
        <dbReference type="ChEBI" id="CHEBI:537519"/>
        <dbReference type="EC" id="1.1.1.3"/>
    </reaction>
    <physiologicalReaction direction="right-to-left" evidence="11">
        <dbReference type="Rhea" id="RHEA:15763"/>
    </physiologicalReaction>
</comment>
<comment type="catalytic activity">
    <reaction evidence="12">
        <text>L-homoserine + NAD(+) = L-aspartate 4-semialdehyde + NADH + H(+)</text>
        <dbReference type="Rhea" id="RHEA:15757"/>
        <dbReference type="ChEBI" id="CHEBI:15378"/>
        <dbReference type="ChEBI" id="CHEBI:57476"/>
        <dbReference type="ChEBI" id="CHEBI:57540"/>
        <dbReference type="ChEBI" id="CHEBI:57945"/>
        <dbReference type="ChEBI" id="CHEBI:537519"/>
        <dbReference type="EC" id="1.1.1.3"/>
    </reaction>
    <physiologicalReaction direction="right-to-left" evidence="12">
        <dbReference type="Rhea" id="RHEA:15759"/>
    </physiologicalReaction>
</comment>
<comment type="caution">
    <text evidence="20">The sequence shown here is derived from an EMBL/GenBank/DDBJ whole genome shotgun (WGS) entry which is preliminary data.</text>
</comment>
<feature type="domain" description="Homoserine dehydrogenase catalytic" evidence="18">
    <location>
        <begin position="222"/>
        <end position="417"/>
    </location>
</feature>
<evidence type="ECO:0000256" key="4">
    <source>
        <dbReference type="ARBA" id="ARBA00006753"/>
    </source>
</evidence>
<evidence type="ECO:0000313" key="20">
    <source>
        <dbReference type="EMBL" id="PJF48330.1"/>
    </source>
</evidence>
<feature type="binding site" evidence="15">
    <location>
        <position position="193"/>
    </location>
    <ligand>
        <name>NADPH</name>
        <dbReference type="ChEBI" id="CHEBI:57783"/>
    </ligand>
</feature>
<dbReference type="PANTHER" id="PTHR43070:SF3">
    <property type="entry name" value="HOMOSERINE DEHYDROGENASE"/>
    <property type="match status" value="1"/>
</dbReference>
<evidence type="ECO:0000259" key="19">
    <source>
        <dbReference type="Pfam" id="PF03447"/>
    </source>
</evidence>
<dbReference type="Pfam" id="PF00742">
    <property type="entry name" value="Homoserine_dh"/>
    <property type="match status" value="1"/>
</dbReference>
<comment type="pathway">
    <text evidence="2 16">Amino-acid biosynthesis; L-threonine biosynthesis; L-threonine from L-aspartate: step 3/5.</text>
</comment>
<dbReference type="PIRSF" id="PIRSF036497">
    <property type="entry name" value="HDH_short"/>
    <property type="match status" value="1"/>
</dbReference>
<gene>
    <name evidence="20" type="ORF">CUN48_03970</name>
</gene>
<dbReference type="SUPFAM" id="SSF51735">
    <property type="entry name" value="NAD(P)-binding Rossmann-fold domains"/>
    <property type="match status" value="1"/>
</dbReference>
<dbReference type="GO" id="GO:0004412">
    <property type="term" value="F:homoserine dehydrogenase activity"/>
    <property type="evidence" value="ECO:0007669"/>
    <property type="project" value="UniProtKB-EC"/>
</dbReference>
<feature type="binding site" evidence="15">
    <location>
        <position position="275"/>
    </location>
    <ligand>
        <name>L-homoserine</name>
        <dbReference type="ChEBI" id="CHEBI:57476"/>
    </ligand>
</feature>
<dbReference type="EC" id="1.1.1.3" evidence="5 13"/>
<dbReference type="InterPro" id="IPR005106">
    <property type="entry name" value="Asp/hSer_DH_NAD-bd"/>
</dbReference>
<dbReference type="InterPro" id="IPR001342">
    <property type="entry name" value="HDH_cat"/>
</dbReference>
<dbReference type="InterPro" id="IPR022697">
    <property type="entry name" value="HDH_short"/>
</dbReference>
<dbReference type="SUPFAM" id="SSF55347">
    <property type="entry name" value="Glyceraldehyde-3-phosphate dehydrogenase-like, C-terminal domain"/>
    <property type="match status" value="1"/>
</dbReference>
<dbReference type="Pfam" id="PF03447">
    <property type="entry name" value="NAD_binding_3"/>
    <property type="match status" value="1"/>
</dbReference>
<dbReference type="Gene3D" id="3.40.50.720">
    <property type="entry name" value="NAD(P)-binding Rossmann-like Domain"/>
    <property type="match status" value="1"/>
</dbReference>
<evidence type="ECO:0000256" key="3">
    <source>
        <dbReference type="ARBA" id="ARBA00005062"/>
    </source>
</evidence>